<dbReference type="EMBL" id="JBDPZC010000005">
    <property type="protein sequence ID" value="MEO3713665.1"/>
    <property type="molecule type" value="Genomic_DNA"/>
</dbReference>
<proteinExistence type="predicted"/>
<organism evidence="1 2">
    <name type="scientific">Roseateles flavus</name>
    <dbReference type="NCBI Taxonomy" id="3149041"/>
    <lineage>
        <taxon>Bacteria</taxon>
        <taxon>Pseudomonadati</taxon>
        <taxon>Pseudomonadota</taxon>
        <taxon>Betaproteobacteria</taxon>
        <taxon>Burkholderiales</taxon>
        <taxon>Sphaerotilaceae</taxon>
        <taxon>Roseateles</taxon>
    </lineage>
</organism>
<dbReference type="Proteomes" id="UP001462640">
    <property type="component" value="Unassembled WGS sequence"/>
</dbReference>
<sequence length="78" mass="8616">MNIDLPAFLAEHRWALRDAMARTLDRLAPCVPVDIYDATDTMCQELVRALGSRAAARAAEPSLFKLPGRSARHLQDPA</sequence>
<dbReference type="RefSeq" id="WP_347610268.1">
    <property type="nucleotide sequence ID" value="NZ_JBDPZC010000005.1"/>
</dbReference>
<name>A0ABV0GF18_9BURK</name>
<accession>A0ABV0GF18</accession>
<keyword evidence="2" id="KW-1185">Reference proteome</keyword>
<evidence type="ECO:0000313" key="2">
    <source>
        <dbReference type="Proteomes" id="UP001462640"/>
    </source>
</evidence>
<reference evidence="1 2" key="1">
    <citation type="submission" date="2024-05" db="EMBL/GenBank/DDBJ databases">
        <title>Roseateles sp. 2.12 16S ribosomal RNA gene Genome sequencing and assembly.</title>
        <authorList>
            <person name="Woo H."/>
        </authorList>
    </citation>
    <scope>NUCLEOTIDE SEQUENCE [LARGE SCALE GENOMIC DNA]</scope>
    <source>
        <strain evidence="1 2">2.12</strain>
    </source>
</reference>
<protein>
    <submittedName>
        <fullName evidence="1">Uncharacterized protein</fullName>
    </submittedName>
</protein>
<comment type="caution">
    <text evidence="1">The sequence shown here is derived from an EMBL/GenBank/DDBJ whole genome shotgun (WGS) entry which is preliminary data.</text>
</comment>
<gene>
    <name evidence="1" type="ORF">ABDJ40_12945</name>
</gene>
<evidence type="ECO:0000313" key="1">
    <source>
        <dbReference type="EMBL" id="MEO3713665.1"/>
    </source>
</evidence>